<keyword evidence="3" id="KW-1185">Reference proteome</keyword>
<name>A0A2Z6SFF4_9GLOM</name>
<evidence type="ECO:0000313" key="3">
    <source>
        <dbReference type="Proteomes" id="UP000247702"/>
    </source>
</evidence>
<comment type="caution">
    <text evidence="2">The sequence shown here is derived from an EMBL/GenBank/DDBJ whole genome shotgun (WGS) entry which is preliminary data.</text>
</comment>
<feature type="compositionally biased region" description="Polar residues" evidence="1">
    <location>
        <begin position="61"/>
        <end position="72"/>
    </location>
</feature>
<feature type="region of interest" description="Disordered" evidence="1">
    <location>
        <begin position="1"/>
        <end position="27"/>
    </location>
</feature>
<dbReference type="Proteomes" id="UP000247702">
    <property type="component" value="Unassembled WGS sequence"/>
</dbReference>
<evidence type="ECO:0000256" key="1">
    <source>
        <dbReference type="SAM" id="MobiDB-lite"/>
    </source>
</evidence>
<gene>
    <name evidence="2" type="ORF">RclHR1_08240022</name>
</gene>
<feature type="region of interest" description="Disordered" evidence="1">
    <location>
        <begin position="61"/>
        <end position="80"/>
    </location>
</feature>
<reference evidence="2 3" key="1">
    <citation type="submission" date="2017-11" db="EMBL/GenBank/DDBJ databases">
        <title>The genome of Rhizophagus clarus HR1 reveals common genetic basis of auxotrophy among arbuscular mycorrhizal fungi.</title>
        <authorList>
            <person name="Kobayashi Y."/>
        </authorList>
    </citation>
    <scope>NUCLEOTIDE SEQUENCE [LARGE SCALE GENOMIC DNA]</scope>
    <source>
        <strain evidence="2 3">HR1</strain>
    </source>
</reference>
<dbReference type="STRING" id="94130.A0A2Z6SFF4"/>
<dbReference type="AlphaFoldDB" id="A0A2Z6SFF4"/>
<dbReference type="SUPFAM" id="SSF54928">
    <property type="entry name" value="RNA-binding domain, RBD"/>
    <property type="match status" value="1"/>
</dbReference>
<evidence type="ECO:0008006" key="4">
    <source>
        <dbReference type="Google" id="ProtNLM"/>
    </source>
</evidence>
<evidence type="ECO:0000313" key="2">
    <source>
        <dbReference type="EMBL" id="GBC08602.1"/>
    </source>
</evidence>
<feature type="compositionally biased region" description="Low complexity" evidence="1">
    <location>
        <begin position="9"/>
        <end position="25"/>
    </location>
</feature>
<dbReference type="InterPro" id="IPR035979">
    <property type="entry name" value="RBD_domain_sf"/>
</dbReference>
<dbReference type="EMBL" id="BEXD01004231">
    <property type="protein sequence ID" value="GBC08602.1"/>
    <property type="molecule type" value="Genomic_DNA"/>
</dbReference>
<protein>
    <recommendedName>
        <fullName evidence="4">RRM domain-containing protein</fullName>
    </recommendedName>
</protein>
<dbReference type="GO" id="GO:0003676">
    <property type="term" value="F:nucleic acid binding"/>
    <property type="evidence" value="ECO:0007669"/>
    <property type="project" value="InterPro"/>
</dbReference>
<proteinExistence type="predicted"/>
<organism evidence="2 3">
    <name type="scientific">Rhizophagus clarus</name>
    <dbReference type="NCBI Taxonomy" id="94130"/>
    <lineage>
        <taxon>Eukaryota</taxon>
        <taxon>Fungi</taxon>
        <taxon>Fungi incertae sedis</taxon>
        <taxon>Mucoromycota</taxon>
        <taxon>Glomeromycotina</taxon>
        <taxon>Glomeromycetes</taxon>
        <taxon>Glomerales</taxon>
        <taxon>Glomeraceae</taxon>
        <taxon>Rhizophagus</taxon>
    </lineage>
</organism>
<accession>A0A2Z6SFF4</accession>
<sequence length="361" mass="39837">MTKPRKSASSRTSLGSSSTANSRSGPLAQVASTSAALVLTSGTSDTINSTDSNLVKRACTDLSNPMNTTPPASDTIIPPDPTAPHIENTKGKDKNVFFGEHAVSPVAADAALKTSSKKYYAVTAPNSVDQFWSHFKSNADACNAIDHLFCKYPSYSSQVRCHDIPLFIFEFQLRSAFSQFGNIAKYKMFMKKLYQNAIITFDFVEQITAFDDTWCAWYCGHCLRVVPCSYNADQRDLHHRHVTLLAGLPKGTVAADLAPLINELKGKSVTIPFSLNSYCPKPYAYITFASEAQMTCAMDISCALHDKALTWHLPLDVTQLCHICGRKNCSPDQYPSRLKRAGLKQDQPLAQLYHHFKPAQH</sequence>